<keyword evidence="14" id="KW-1185">Reference proteome</keyword>
<dbReference type="SUPFAM" id="SSF55347">
    <property type="entry name" value="Glyceraldehyde-3-phosphate dehydrogenase-like, C-terminal domain"/>
    <property type="match status" value="1"/>
</dbReference>
<dbReference type="EMBL" id="JBJJXI010000019">
    <property type="protein sequence ID" value="KAL3405941.1"/>
    <property type="molecule type" value="Genomic_DNA"/>
</dbReference>
<comment type="caution">
    <text evidence="13">The sequence shown here is derived from an EMBL/GenBank/DDBJ whole genome shotgun (WGS) entry which is preliminary data.</text>
</comment>
<evidence type="ECO:0000256" key="6">
    <source>
        <dbReference type="ARBA" id="ARBA00042926"/>
    </source>
</evidence>
<protein>
    <recommendedName>
        <fullName evidence="5">Trans-1,2-dihydrobenzene-1,2-diol dehydrogenase</fullName>
        <ecNumber evidence="4">1.1.1.179</ecNumber>
        <ecNumber evidence="3">1.3.1.20</ecNumber>
    </recommendedName>
    <alternativeName>
        <fullName evidence="8">D-xylose 1-dehydrogenase</fullName>
    </alternativeName>
    <alternativeName>
        <fullName evidence="7">D-xylose-NADP dehydrogenase</fullName>
    </alternativeName>
    <alternativeName>
        <fullName evidence="6">Dimeric dihydrodiol dehydrogenase</fullName>
    </alternativeName>
</protein>
<evidence type="ECO:0000259" key="12">
    <source>
        <dbReference type="Pfam" id="PF22725"/>
    </source>
</evidence>
<dbReference type="Gene3D" id="3.40.50.720">
    <property type="entry name" value="NAD(P)-binding Rossmann-like Domain"/>
    <property type="match status" value="1"/>
</dbReference>
<dbReference type="EC" id="1.1.1.179" evidence="4"/>
<dbReference type="AlphaFoldDB" id="A0ABD2XMI8"/>
<comment type="similarity">
    <text evidence="1">Belongs to the Gfo/Idh/MocA family.</text>
</comment>
<evidence type="ECO:0000256" key="10">
    <source>
        <dbReference type="ARBA" id="ARBA00049233"/>
    </source>
</evidence>
<dbReference type="Gene3D" id="3.30.360.10">
    <property type="entry name" value="Dihydrodipicolinate Reductase, domain 2"/>
    <property type="match status" value="1"/>
</dbReference>
<accession>A0ABD2XMI8</accession>
<evidence type="ECO:0000256" key="7">
    <source>
        <dbReference type="ARBA" id="ARBA00042988"/>
    </source>
</evidence>
<dbReference type="Pfam" id="PF22725">
    <property type="entry name" value="GFO_IDH_MocA_C3"/>
    <property type="match status" value="1"/>
</dbReference>
<feature type="domain" description="Gfo/Idh/MocA-like oxidoreductase N-terminal" evidence="11">
    <location>
        <begin position="4"/>
        <end position="121"/>
    </location>
</feature>
<evidence type="ECO:0000256" key="4">
    <source>
        <dbReference type="ARBA" id="ARBA00038984"/>
    </source>
</evidence>
<proteinExistence type="inferred from homology"/>
<dbReference type="PANTHER" id="PTHR22604:SF105">
    <property type="entry name" value="TRANS-1,2-DIHYDROBENZENE-1,2-DIOL DEHYDROGENASE"/>
    <property type="match status" value="1"/>
</dbReference>
<evidence type="ECO:0000256" key="8">
    <source>
        <dbReference type="ARBA" id="ARBA00043025"/>
    </source>
</evidence>
<sequence length="333" mass="36784">MATRWGIAGAGRISHDFAASVNVLPKSEHRLVAVAARDPKRAREFAKSHGVESSHGSYEELARDKNVEIVYIGTLNTSHFEIGQMMLNAGKHVLCEKPLTMNLEQTKRLIELARAKGLFLMEAIWSRCFPAYETLRQELAKGTIGQVRQLSVTFGHDISAVDRLKMKSLGGGSILDLGVYVIQLACLVFDHERPVEIKAAGYLNEEGVDLSMSASLVYEDGRTASIATQTTCLAPNDASIIGTEGWISLPLFWAPTEIVLPGGVRRRVSLPETELPLFHINSAGLHYEAMEVRECLKKGLKESPKVTHAHSLLIAEIEDELRRQIGVVYDQDK</sequence>
<evidence type="ECO:0000256" key="3">
    <source>
        <dbReference type="ARBA" id="ARBA00038853"/>
    </source>
</evidence>
<comment type="catalytic activity">
    <reaction evidence="9">
        <text>(1R,2R)-1,2-dihydrobenzene-1,2-diol + NADP(+) = catechol + NADPH + H(+)</text>
        <dbReference type="Rhea" id="RHEA:16729"/>
        <dbReference type="ChEBI" id="CHEBI:10702"/>
        <dbReference type="ChEBI" id="CHEBI:15378"/>
        <dbReference type="ChEBI" id="CHEBI:18135"/>
        <dbReference type="ChEBI" id="CHEBI:57783"/>
        <dbReference type="ChEBI" id="CHEBI:58349"/>
        <dbReference type="EC" id="1.3.1.20"/>
    </reaction>
</comment>
<dbReference type="PANTHER" id="PTHR22604">
    <property type="entry name" value="OXIDOREDUCTASES"/>
    <property type="match status" value="1"/>
</dbReference>
<dbReference type="Pfam" id="PF01408">
    <property type="entry name" value="GFO_IDH_MocA"/>
    <property type="match status" value="1"/>
</dbReference>
<dbReference type="EC" id="1.3.1.20" evidence="3"/>
<feature type="domain" description="GFO/IDH/MocA-like oxidoreductase" evidence="12">
    <location>
        <begin position="132"/>
        <end position="247"/>
    </location>
</feature>
<dbReference type="GO" id="GO:0047837">
    <property type="term" value="F:D-xylose 1-dehydrogenase (NADP+) activity"/>
    <property type="evidence" value="ECO:0007669"/>
    <property type="project" value="UniProtKB-EC"/>
</dbReference>
<evidence type="ECO:0000259" key="11">
    <source>
        <dbReference type="Pfam" id="PF01408"/>
    </source>
</evidence>
<keyword evidence="2" id="KW-0560">Oxidoreductase</keyword>
<evidence type="ECO:0000256" key="9">
    <source>
        <dbReference type="ARBA" id="ARBA00047423"/>
    </source>
</evidence>
<dbReference type="InterPro" id="IPR050984">
    <property type="entry name" value="Gfo/Idh/MocA_domain"/>
</dbReference>
<dbReference type="GO" id="GO:0047115">
    <property type="term" value="F:trans-1,2-dihydrobenzene-1,2-diol dehydrogenase activity"/>
    <property type="evidence" value="ECO:0007669"/>
    <property type="project" value="UniProtKB-EC"/>
</dbReference>
<comment type="catalytic activity">
    <reaction evidence="10">
        <text>D-xylose + NADP(+) = D-xylono-1,5-lactone + NADPH + H(+)</text>
        <dbReference type="Rhea" id="RHEA:22000"/>
        <dbReference type="ChEBI" id="CHEBI:15378"/>
        <dbReference type="ChEBI" id="CHEBI:15867"/>
        <dbReference type="ChEBI" id="CHEBI:53455"/>
        <dbReference type="ChEBI" id="CHEBI:57783"/>
        <dbReference type="ChEBI" id="CHEBI:58349"/>
        <dbReference type="EC" id="1.1.1.179"/>
    </reaction>
</comment>
<reference evidence="13 14" key="1">
    <citation type="journal article" date="2024" name="bioRxiv">
        <title>A reference genome for Trichogramma kaykai: A tiny desert-dwelling parasitoid wasp with competing sex-ratio distorters.</title>
        <authorList>
            <person name="Culotta J."/>
            <person name="Lindsey A.R."/>
        </authorList>
    </citation>
    <scope>NUCLEOTIDE SEQUENCE [LARGE SCALE GENOMIC DNA]</scope>
    <source>
        <strain evidence="13 14">KSX58</strain>
    </source>
</reference>
<name>A0ABD2XMI8_9HYME</name>
<dbReference type="SUPFAM" id="SSF51735">
    <property type="entry name" value="NAD(P)-binding Rossmann-fold domains"/>
    <property type="match status" value="1"/>
</dbReference>
<dbReference type="InterPro" id="IPR000683">
    <property type="entry name" value="Gfo/Idh/MocA-like_OxRdtase_N"/>
</dbReference>
<organism evidence="13 14">
    <name type="scientific">Trichogramma kaykai</name>
    <dbReference type="NCBI Taxonomy" id="54128"/>
    <lineage>
        <taxon>Eukaryota</taxon>
        <taxon>Metazoa</taxon>
        <taxon>Ecdysozoa</taxon>
        <taxon>Arthropoda</taxon>
        <taxon>Hexapoda</taxon>
        <taxon>Insecta</taxon>
        <taxon>Pterygota</taxon>
        <taxon>Neoptera</taxon>
        <taxon>Endopterygota</taxon>
        <taxon>Hymenoptera</taxon>
        <taxon>Apocrita</taxon>
        <taxon>Proctotrupomorpha</taxon>
        <taxon>Chalcidoidea</taxon>
        <taxon>Trichogrammatidae</taxon>
        <taxon>Trichogramma</taxon>
    </lineage>
</organism>
<dbReference type="InterPro" id="IPR055170">
    <property type="entry name" value="GFO_IDH_MocA-like_dom"/>
</dbReference>
<evidence type="ECO:0000256" key="2">
    <source>
        <dbReference type="ARBA" id="ARBA00023002"/>
    </source>
</evidence>
<evidence type="ECO:0000313" key="14">
    <source>
        <dbReference type="Proteomes" id="UP001627154"/>
    </source>
</evidence>
<dbReference type="InterPro" id="IPR036291">
    <property type="entry name" value="NAD(P)-bd_dom_sf"/>
</dbReference>
<evidence type="ECO:0000313" key="13">
    <source>
        <dbReference type="EMBL" id="KAL3405941.1"/>
    </source>
</evidence>
<dbReference type="Proteomes" id="UP001627154">
    <property type="component" value="Unassembled WGS sequence"/>
</dbReference>
<gene>
    <name evidence="13" type="ORF">TKK_001357</name>
</gene>
<evidence type="ECO:0000256" key="5">
    <source>
        <dbReference type="ARBA" id="ARBA00040603"/>
    </source>
</evidence>
<evidence type="ECO:0000256" key="1">
    <source>
        <dbReference type="ARBA" id="ARBA00010928"/>
    </source>
</evidence>